<dbReference type="SUPFAM" id="SSF46689">
    <property type="entry name" value="Homeodomain-like"/>
    <property type="match status" value="1"/>
</dbReference>
<dbReference type="InterPro" id="IPR035418">
    <property type="entry name" value="AraC-bd_2"/>
</dbReference>
<accession>A0ABQ3RWY8</accession>
<keyword evidence="2" id="KW-0238">DNA-binding</keyword>
<evidence type="ECO:0000259" key="4">
    <source>
        <dbReference type="PROSITE" id="PS01124"/>
    </source>
</evidence>
<dbReference type="PROSITE" id="PS00041">
    <property type="entry name" value="HTH_ARAC_FAMILY_1"/>
    <property type="match status" value="1"/>
</dbReference>
<dbReference type="RefSeq" id="WP_189918709.1">
    <property type="nucleotide sequence ID" value="NZ_BMSI01000002.1"/>
</dbReference>
<reference evidence="6" key="1">
    <citation type="submission" date="2023-07" db="EMBL/GenBank/DDBJ databases">
        <title>Whole genome shotgun sequence of Streptomyces cacaoi subsp. asoensis NBRC 13813.</title>
        <authorList>
            <person name="Komaki H."/>
            <person name="Tamura T."/>
        </authorList>
    </citation>
    <scope>NUCLEOTIDE SEQUENCE [LARGE SCALE GENOMIC DNA]</scope>
    <source>
        <strain evidence="6">NBRC 13813</strain>
    </source>
</reference>
<gene>
    <name evidence="5" type="ORF">Saso_20290</name>
</gene>
<dbReference type="InterPro" id="IPR018060">
    <property type="entry name" value="HTH_AraC"/>
</dbReference>
<keyword evidence="3" id="KW-0804">Transcription</keyword>
<protein>
    <recommendedName>
        <fullName evidence="4">HTH araC/xylS-type domain-containing protein</fullName>
    </recommendedName>
</protein>
<organism evidence="5 6">
    <name type="scientific">Streptomyces asoensis</name>
    <dbReference type="NCBI Taxonomy" id="249586"/>
    <lineage>
        <taxon>Bacteria</taxon>
        <taxon>Bacillati</taxon>
        <taxon>Actinomycetota</taxon>
        <taxon>Actinomycetes</taxon>
        <taxon>Kitasatosporales</taxon>
        <taxon>Streptomycetaceae</taxon>
        <taxon>Streptomyces</taxon>
    </lineage>
</organism>
<dbReference type="PANTHER" id="PTHR46796">
    <property type="entry name" value="HTH-TYPE TRANSCRIPTIONAL ACTIVATOR RHAS-RELATED"/>
    <property type="match status" value="1"/>
</dbReference>
<evidence type="ECO:0000256" key="3">
    <source>
        <dbReference type="ARBA" id="ARBA00023163"/>
    </source>
</evidence>
<comment type="caution">
    <text evidence="5">The sequence shown here is derived from an EMBL/GenBank/DDBJ whole genome shotgun (WGS) entry which is preliminary data.</text>
</comment>
<name>A0ABQ3RWY8_9ACTN</name>
<feature type="domain" description="HTH araC/xylS-type" evidence="4">
    <location>
        <begin position="217"/>
        <end position="318"/>
    </location>
</feature>
<proteinExistence type="predicted"/>
<dbReference type="PANTHER" id="PTHR46796:SF6">
    <property type="entry name" value="ARAC SUBFAMILY"/>
    <property type="match status" value="1"/>
</dbReference>
<keyword evidence="6" id="KW-1185">Reference proteome</keyword>
<evidence type="ECO:0000313" key="5">
    <source>
        <dbReference type="EMBL" id="GHI60379.1"/>
    </source>
</evidence>
<dbReference type="InterPro" id="IPR009057">
    <property type="entry name" value="Homeodomain-like_sf"/>
</dbReference>
<dbReference type="PROSITE" id="PS01124">
    <property type="entry name" value="HTH_ARAC_FAMILY_2"/>
    <property type="match status" value="1"/>
</dbReference>
<dbReference type="Proteomes" id="UP000649259">
    <property type="component" value="Unassembled WGS sequence"/>
</dbReference>
<evidence type="ECO:0000256" key="1">
    <source>
        <dbReference type="ARBA" id="ARBA00023015"/>
    </source>
</evidence>
<evidence type="ECO:0000313" key="6">
    <source>
        <dbReference type="Proteomes" id="UP000649259"/>
    </source>
</evidence>
<keyword evidence="1" id="KW-0805">Transcription regulation</keyword>
<dbReference type="Pfam" id="PF14525">
    <property type="entry name" value="AraC_binding_2"/>
    <property type="match status" value="1"/>
</dbReference>
<dbReference type="SMART" id="SM00342">
    <property type="entry name" value="HTH_ARAC"/>
    <property type="match status" value="1"/>
</dbReference>
<dbReference type="EMBL" id="BNEB01000002">
    <property type="protein sequence ID" value="GHI60379.1"/>
    <property type="molecule type" value="Genomic_DNA"/>
</dbReference>
<dbReference type="Pfam" id="PF12833">
    <property type="entry name" value="HTH_18"/>
    <property type="match status" value="1"/>
</dbReference>
<dbReference type="Gene3D" id="1.10.10.60">
    <property type="entry name" value="Homeodomain-like"/>
    <property type="match status" value="1"/>
</dbReference>
<evidence type="ECO:0000256" key="2">
    <source>
        <dbReference type="ARBA" id="ARBA00023125"/>
    </source>
</evidence>
<dbReference type="GeneID" id="91469932"/>
<dbReference type="InterPro" id="IPR018062">
    <property type="entry name" value="HTH_AraC-typ_CS"/>
</dbReference>
<dbReference type="InterPro" id="IPR050204">
    <property type="entry name" value="AraC_XylS_family_regulators"/>
</dbReference>
<sequence>MLHESVFRTTDLPVDVRFEAWTERMGRTHAPMRLTSDRVADYHAHQRVIELGDVVVWSATFDHLVFRRTPRLIRQSDPESYHLSLLIEGEGAADWGRHRAAYRIEDFHTNSSSRSYEIVTGPDPVTLVAVELPRALVAVPGHRADQVVGRRVSGREGTGALLAQFLRRLVSDTASYRPSDGPRLGTVATDLVSAVFGHAVDADVALPPETRERTLALHAKAFIGRHLADPDLTPASVAAAHHVSRSYLYRLFQAEGLTVAAYIRERRLANARRDLTDPRLRGLPVHAIGARWGFPRAAEFTRAFRAAYGHPPSVLRAPSPPPDVG</sequence>